<dbReference type="EMBL" id="CP031223">
    <property type="protein sequence ID" value="QFF98453.1"/>
    <property type="molecule type" value="Genomic_DNA"/>
</dbReference>
<gene>
    <name evidence="2" type="ORF">PB01_06220</name>
</gene>
<feature type="transmembrane region" description="Helical" evidence="1">
    <location>
        <begin position="7"/>
        <end position="25"/>
    </location>
</feature>
<proteinExistence type="predicted"/>
<evidence type="ECO:0000313" key="3">
    <source>
        <dbReference type="Proteomes" id="UP000325517"/>
    </source>
</evidence>
<dbReference type="KEGG" id="psyo:PB01_06220"/>
<keyword evidence="1" id="KW-1133">Transmembrane helix</keyword>
<reference evidence="2 3" key="1">
    <citation type="submission" date="2018-07" db="EMBL/GenBank/DDBJ databases">
        <title>Complete genome sequence of Psychrobacillus sp. PB01, isolated from iceberg, and comparative genome analysis of Psychrobacillus strains.</title>
        <authorList>
            <person name="Lee P.C."/>
        </authorList>
    </citation>
    <scope>NUCLEOTIDE SEQUENCE [LARGE SCALE GENOMIC DNA]</scope>
    <source>
        <strain evidence="2 3">PB01</strain>
    </source>
</reference>
<dbReference type="Proteomes" id="UP000325517">
    <property type="component" value="Chromosome"/>
</dbReference>
<sequence length="59" mass="6773">MKPRLTYIVNLVVTVICIMIFPIFIMKSHPFYGFVIGIILATILNRLLGAKWRPGKLIK</sequence>
<accession>A0A5J6SLS0</accession>
<evidence type="ECO:0000313" key="2">
    <source>
        <dbReference type="EMBL" id="QFF98453.1"/>
    </source>
</evidence>
<name>A0A5J6SLS0_9BACI</name>
<dbReference type="AlphaFoldDB" id="A0A5J6SLS0"/>
<keyword evidence="1" id="KW-0812">Transmembrane</keyword>
<feature type="transmembrane region" description="Helical" evidence="1">
    <location>
        <begin position="31"/>
        <end position="49"/>
    </location>
</feature>
<protein>
    <submittedName>
        <fullName evidence="2">Uncharacterized protein</fullName>
    </submittedName>
</protein>
<evidence type="ECO:0000256" key="1">
    <source>
        <dbReference type="SAM" id="Phobius"/>
    </source>
</evidence>
<keyword evidence="3" id="KW-1185">Reference proteome</keyword>
<organism evidence="2 3">
    <name type="scientific">Psychrobacillus glaciei</name>
    <dbReference type="NCBI Taxonomy" id="2283160"/>
    <lineage>
        <taxon>Bacteria</taxon>
        <taxon>Bacillati</taxon>
        <taxon>Bacillota</taxon>
        <taxon>Bacilli</taxon>
        <taxon>Bacillales</taxon>
        <taxon>Bacillaceae</taxon>
        <taxon>Psychrobacillus</taxon>
    </lineage>
</organism>
<keyword evidence="1" id="KW-0472">Membrane</keyword>